<protein>
    <recommendedName>
        <fullName evidence="3">Replication-relaxation</fullName>
    </recommendedName>
</protein>
<evidence type="ECO:0000313" key="1">
    <source>
        <dbReference type="EMBL" id="MDJ1372660.1"/>
    </source>
</evidence>
<accession>A0ABT7CBY5</accession>
<comment type="caution">
    <text evidence="1">The sequence shown here is derived from an EMBL/GenBank/DDBJ whole genome shotgun (WGS) entry which is preliminary data.</text>
</comment>
<reference evidence="1" key="2">
    <citation type="journal article" date="2022" name="Sci. Rep.">
        <title>In silico prediction of the enzymes involved in the degradation of the herbicide molinate by Gulosibacter molinativorax ON4T.</title>
        <authorList>
            <person name="Lopes A.R."/>
            <person name="Bunin E."/>
            <person name="Viana A.T."/>
            <person name="Froufe H."/>
            <person name="Munoz-Merida A."/>
            <person name="Pinho D."/>
            <person name="Figueiredo J."/>
            <person name="Barroso C."/>
            <person name="Vaz-Moreira I."/>
            <person name="Bellanger X."/>
            <person name="Egas C."/>
            <person name="Nunes O.C."/>
        </authorList>
    </citation>
    <scope>NUCLEOTIDE SEQUENCE</scope>
    <source>
        <strain evidence="1">ON4</strain>
    </source>
</reference>
<evidence type="ECO:0000313" key="2">
    <source>
        <dbReference type="Proteomes" id="UP001170379"/>
    </source>
</evidence>
<keyword evidence="2" id="KW-1185">Reference proteome</keyword>
<sequence length="282" mass="30994">MNYVQIPKLITQLSQRDLAVLTDLRELRLLSTPLVQRLHFPIGSGGHQSQAAASKATMRSLRRLKGLELLTHLERRIGGVRHGSSSYIWQLTSQGDRVLRHRNAETGRSRYMEPSLQFVQHTLAIATAVVDARTAARDGQFDLIALTPEPGCWREFIGPNGTTMHLKPDLHLITATGDYEDHWFVEVDRATENLQRILAKCSVYARYAASGREQAETGVFPAVLWLVPDEARASAIRGAITGDSSLPHGLFSVVPSHHFVASLTASGEPPGGVPESPVGRNN</sequence>
<dbReference type="Pfam" id="PF13814">
    <property type="entry name" value="Replic_Relax"/>
    <property type="match status" value="1"/>
</dbReference>
<name>A0ABT7CBY5_9MICO</name>
<dbReference type="RefSeq" id="WP_051266692.1">
    <property type="nucleotide sequence ID" value="NZ_CP028426.1"/>
</dbReference>
<evidence type="ECO:0008006" key="3">
    <source>
        <dbReference type="Google" id="ProtNLM"/>
    </source>
</evidence>
<dbReference type="Proteomes" id="UP001170379">
    <property type="component" value="Unassembled WGS sequence"/>
</dbReference>
<organism evidence="1 2">
    <name type="scientific">Gulosibacter molinativorax</name>
    <dbReference type="NCBI Taxonomy" id="256821"/>
    <lineage>
        <taxon>Bacteria</taxon>
        <taxon>Bacillati</taxon>
        <taxon>Actinomycetota</taxon>
        <taxon>Actinomycetes</taxon>
        <taxon>Micrococcales</taxon>
        <taxon>Microbacteriaceae</taxon>
        <taxon>Gulosibacter</taxon>
    </lineage>
</organism>
<proteinExistence type="predicted"/>
<dbReference type="EMBL" id="PXVD01000036">
    <property type="protein sequence ID" value="MDJ1372660.1"/>
    <property type="molecule type" value="Genomic_DNA"/>
</dbReference>
<gene>
    <name evidence="1" type="ORF">C7K25_15070</name>
</gene>
<reference evidence="1" key="1">
    <citation type="submission" date="2018-03" db="EMBL/GenBank/DDBJ databases">
        <authorList>
            <person name="Nunes O.C."/>
            <person name="Lopes A.R."/>
            <person name="Froufe H."/>
            <person name="Munoz-Merida A."/>
            <person name="Barroso C."/>
            <person name="Egas C."/>
        </authorList>
    </citation>
    <scope>NUCLEOTIDE SEQUENCE</scope>
    <source>
        <strain evidence="1">ON4</strain>
    </source>
</reference>
<dbReference type="InterPro" id="IPR025855">
    <property type="entry name" value="Replic_Relax"/>
</dbReference>